<evidence type="ECO:0008006" key="4">
    <source>
        <dbReference type="Google" id="ProtNLM"/>
    </source>
</evidence>
<dbReference type="AlphaFoldDB" id="A0A835LUH4"/>
<reference evidence="2 3" key="1">
    <citation type="submission" date="2020-10" db="EMBL/GenBank/DDBJ databases">
        <title>The Coptis chinensis genome and diversification of protoberbering-type alkaloids.</title>
        <authorList>
            <person name="Wang B."/>
            <person name="Shu S."/>
            <person name="Song C."/>
            <person name="Liu Y."/>
        </authorList>
    </citation>
    <scope>NUCLEOTIDE SEQUENCE [LARGE SCALE GENOMIC DNA]</scope>
    <source>
        <strain evidence="2">HL-2020</strain>
        <tissue evidence="2">Leaf</tissue>
    </source>
</reference>
<evidence type="ECO:0000256" key="1">
    <source>
        <dbReference type="SAM" id="MobiDB-lite"/>
    </source>
</evidence>
<keyword evidence="3" id="KW-1185">Reference proteome</keyword>
<dbReference type="EMBL" id="JADFTS010000006">
    <property type="protein sequence ID" value="KAF9603804.1"/>
    <property type="molecule type" value="Genomic_DNA"/>
</dbReference>
<organism evidence="2 3">
    <name type="scientific">Coptis chinensis</name>
    <dbReference type="NCBI Taxonomy" id="261450"/>
    <lineage>
        <taxon>Eukaryota</taxon>
        <taxon>Viridiplantae</taxon>
        <taxon>Streptophyta</taxon>
        <taxon>Embryophyta</taxon>
        <taxon>Tracheophyta</taxon>
        <taxon>Spermatophyta</taxon>
        <taxon>Magnoliopsida</taxon>
        <taxon>Ranunculales</taxon>
        <taxon>Ranunculaceae</taxon>
        <taxon>Coptidoideae</taxon>
        <taxon>Coptis</taxon>
    </lineage>
</organism>
<dbReference type="Proteomes" id="UP000631114">
    <property type="component" value="Unassembled WGS sequence"/>
</dbReference>
<protein>
    <recommendedName>
        <fullName evidence="4">CCHC-type domain-containing protein</fullName>
    </recommendedName>
</protein>
<evidence type="ECO:0000313" key="2">
    <source>
        <dbReference type="EMBL" id="KAF9603804.1"/>
    </source>
</evidence>
<gene>
    <name evidence="2" type="ORF">IFM89_037938</name>
</gene>
<evidence type="ECO:0000313" key="3">
    <source>
        <dbReference type="Proteomes" id="UP000631114"/>
    </source>
</evidence>
<feature type="region of interest" description="Disordered" evidence="1">
    <location>
        <begin position="32"/>
        <end position="51"/>
    </location>
</feature>
<comment type="caution">
    <text evidence="2">The sequence shown here is derived from an EMBL/GenBank/DDBJ whole genome shotgun (WGS) entry which is preliminary data.</text>
</comment>
<proteinExistence type="predicted"/>
<accession>A0A835LUH4</accession>
<feature type="region of interest" description="Disordered" evidence="1">
    <location>
        <begin position="137"/>
        <end position="196"/>
    </location>
</feature>
<sequence>MEVIKKENIDAWKWLQKEEYETWARSHFAEELKAEQDPTKHVKPPPVRGIGRPRKERMIAEDENENGHVQKKRKMTCNKCKGEGHNAKSCKGESTIMDRAKLVFIVLASYLIACDFTCCRKIVRKTKSGIKMAKYKPLRSGSDGLASDTANDVPPSTRHFQGTSNYEKPPVKAVEKPSLKPVQPRPRFKVVRVADP</sequence>
<feature type="compositionally biased region" description="Basic and acidic residues" evidence="1">
    <location>
        <begin position="169"/>
        <end position="178"/>
    </location>
</feature>
<name>A0A835LUH4_9MAGN</name>